<evidence type="ECO:0000313" key="3">
    <source>
        <dbReference type="EMBL" id="KAF2427399.1"/>
    </source>
</evidence>
<name>A0A9P4TW13_9PEZI</name>
<comment type="caution">
    <text evidence="3">The sequence shown here is derived from an EMBL/GenBank/DDBJ whole genome shotgun (WGS) entry which is preliminary data.</text>
</comment>
<organism evidence="3 4">
    <name type="scientific">Tothia fuscella</name>
    <dbReference type="NCBI Taxonomy" id="1048955"/>
    <lineage>
        <taxon>Eukaryota</taxon>
        <taxon>Fungi</taxon>
        <taxon>Dikarya</taxon>
        <taxon>Ascomycota</taxon>
        <taxon>Pezizomycotina</taxon>
        <taxon>Dothideomycetes</taxon>
        <taxon>Pleosporomycetidae</taxon>
        <taxon>Venturiales</taxon>
        <taxon>Cylindrosympodiaceae</taxon>
        <taxon>Tothia</taxon>
    </lineage>
</organism>
<protein>
    <submittedName>
        <fullName evidence="3">Uncharacterized protein</fullName>
    </submittedName>
</protein>
<keyword evidence="2" id="KW-1133">Transmembrane helix</keyword>
<feature type="transmembrane region" description="Helical" evidence="2">
    <location>
        <begin position="331"/>
        <end position="350"/>
    </location>
</feature>
<feature type="transmembrane region" description="Helical" evidence="2">
    <location>
        <begin position="201"/>
        <end position="221"/>
    </location>
</feature>
<feature type="transmembrane region" description="Helical" evidence="2">
    <location>
        <begin position="163"/>
        <end position="180"/>
    </location>
</feature>
<accession>A0A9P4TW13</accession>
<evidence type="ECO:0000256" key="1">
    <source>
        <dbReference type="SAM" id="MobiDB-lite"/>
    </source>
</evidence>
<keyword evidence="4" id="KW-1185">Reference proteome</keyword>
<feature type="transmembrane region" description="Helical" evidence="2">
    <location>
        <begin position="124"/>
        <end position="143"/>
    </location>
</feature>
<dbReference type="OrthoDB" id="4582561at2759"/>
<evidence type="ECO:0000256" key="2">
    <source>
        <dbReference type="SAM" id="Phobius"/>
    </source>
</evidence>
<reference evidence="3" key="1">
    <citation type="journal article" date="2020" name="Stud. Mycol.">
        <title>101 Dothideomycetes genomes: a test case for predicting lifestyles and emergence of pathogens.</title>
        <authorList>
            <person name="Haridas S."/>
            <person name="Albert R."/>
            <person name="Binder M."/>
            <person name="Bloem J."/>
            <person name="Labutti K."/>
            <person name="Salamov A."/>
            <person name="Andreopoulos B."/>
            <person name="Baker S."/>
            <person name="Barry K."/>
            <person name="Bills G."/>
            <person name="Bluhm B."/>
            <person name="Cannon C."/>
            <person name="Castanera R."/>
            <person name="Culley D."/>
            <person name="Daum C."/>
            <person name="Ezra D."/>
            <person name="Gonzalez J."/>
            <person name="Henrissat B."/>
            <person name="Kuo A."/>
            <person name="Liang C."/>
            <person name="Lipzen A."/>
            <person name="Lutzoni F."/>
            <person name="Magnuson J."/>
            <person name="Mondo S."/>
            <person name="Nolan M."/>
            <person name="Ohm R."/>
            <person name="Pangilinan J."/>
            <person name="Park H.-J."/>
            <person name="Ramirez L."/>
            <person name="Alfaro M."/>
            <person name="Sun H."/>
            <person name="Tritt A."/>
            <person name="Yoshinaga Y."/>
            <person name="Zwiers L.-H."/>
            <person name="Turgeon B."/>
            <person name="Goodwin S."/>
            <person name="Spatafora J."/>
            <person name="Crous P."/>
            <person name="Grigoriev I."/>
        </authorList>
    </citation>
    <scope>NUCLEOTIDE SEQUENCE</scope>
    <source>
        <strain evidence="3">CBS 130266</strain>
    </source>
</reference>
<sequence>MASNSTYIAAVCNYTLVGDVLNAAVKHNLSVAEIVRQCDGICALAWGIGNPDLSGVGAYISYICQAVLTILFGPMYILFLPIKFFKSPFKEVVEQTPHPKEPVSTKYRIAFHNIDKVRAIQRQFCDTSALFSIPVAVATLVRLRQGATIFEMAFMQPLMAMQFLGSISNAIARLMSYFWFQEAGLSERRSGRRYRRYLQKIRPFIIPVFYSIIHTALFVAYQTRSTSMCSTTAALSATQDLFSACSVYNGVVPEIGDSTSGFILVVAWILVVVTVTGLSPLMVLMAARYPPWAVLAPLGLCGGVLYCMVDMHRKRETIQALVGIEYQDNEWGFGQVLAVFLWAPFIISWIDIMLKRKSNREQDERTDETPPVYGIMVENIGAFIEAMHAGVANIENEQKHEGDPEADASGVEEGSSETTTGIDEQVERYMKMTQSLMLGV</sequence>
<feature type="transmembrane region" description="Helical" evidence="2">
    <location>
        <begin position="292"/>
        <end position="311"/>
    </location>
</feature>
<keyword evidence="2" id="KW-0812">Transmembrane</keyword>
<dbReference type="EMBL" id="MU007060">
    <property type="protein sequence ID" value="KAF2427399.1"/>
    <property type="molecule type" value="Genomic_DNA"/>
</dbReference>
<dbReference type="AlphaFoldDB" id="A0A9P4TW13"/>
<feature type="region of interest" description="Disordered" evidence="1">
    <location>
        <begin position="397"/>
        <end position="424"/>
    </location>
</feature>
<proteinExistence type="predicted"/>
<keyword evidence="2" id="KW-0472">Membrane</keyword>
<feature type="transmembrane region" description="Helical" evidence="2">
    <location>
        <begin position="59"/>
        <end position="80"/>
    </location>
</feature>
<evidence type="ECO:0000313" key="4">
    <source>
        <dbReference type="Proteomes" id="UP000800235"/>
    </source>
</evidence>
<gene>
    <name evidence="3" type="ORF">EJ08DRAFT_651458</name>
</gene>
<feature type="transmembrane region" description="Helical" evidence="2">
    <location>
        <begin position="262"/>
        <end position="285"/>
    </location>
</feature>
<dbReference type="Proteomes" id="UP000800235">
    <property type="component" value="Unassembled WGS sequence"/>
</dbReference>